<dbReference type="InterPro" id="IPR016024">
    <property type="entry name" value="ARM-type_fold"/>
</dbReference>
<dbReference type="GeneID" id="68096457"/>
<dbReference type="InterPro" id="IPR048981">
    <property type="entry name" value="AP5B1_C"/>
</dbReference>
<evidence type="ECO:0000313" key="4">
    <source>
        <dbReference type="Proteomes" id="UP000816034"/>
    </source>
</evidence>
<sequence>MTSVFFSSERLLHYIKRSALLRSSMTTSNNNYPTPLDIEVYKLVLEYILDLLALDASPFSNLILPMTTQHSSITIVEYSSGANGKIESERYSSSQELISRKISLCVFLQEYSLVLFRNNIPKLYEYFGEIQNIINSGKLDDMTYAQLLVTMTTLYITHNLQDLNPTMMLNHISSLLQYITKTVNNSQFRLQRQMAAESLQEILYFHNIRVSDFIPTLLKCCQAENSHALQSFSTLLANLIYLESNKTKREVINSLTFLIENIQIFTIWGRAAIVGIIIQIIRDTDYPDHLWKRVFGKFKNSINPYLIHLFCNNVTGGLTKQAVSKNSKNDRLFQLNVDDYSQPLYVREQLIYFQKLQQQQQMQDQSLIQLKYFDELPIKTMKCKIISQTMATSLNRNSIESILHLLDCVADYKYYMKALPKYYSKSFKQPQIHEENQTAVTKMERQLHIRFEIIFTVLYYAYKSSPKQCQPILDFLIDILERESGLNLLISPVMDYTISLIQSLDHKEDNDLVEGLFNHIIHLSNEKLGYYFSLFEALITNLKNDRVTKMLSCLYKFARSKPVANFGDWNFGDSILSIIRMVIYRACHESSPSSLLSSSLQSSNMDMNMDPSEVHFDPQQWTLIQNILSLLIQDYNNLEIKQRSHFYWTLLNLGVATNKRKLLSILGYAEDGLVSNAFISNVQVTTTTTAMNRTTTTATATTATTTTTMTTGTSSLESLLSEIPTVVTLPFLQLEFVKNVGHEWSLLSSSLLRVRALAGHHHHHGASTTSTTSITNITSNNNHTMNSGVGGNPSGHAPSPFSSHEQSSHEFHVDHLGIHERASSLLLVQYYMDKYVKSFRYQIQLQYKISALVNDRILQLQENNHSSMKNVKSLFEKLVGIELIFGGDSLDRFIGLENGVNIPYLKIGSIRDQSVVVEMNEDEQQLSTLPSEHLFTLKFFPVKPLPGVIHVSATFTAIKRENASHVVGMTSMRHDEFSQMIEPMTAFCQTQLPDIHIQFKDLFLPIFDRDLPEGLTKEALFEAMWNYKNGKMASSVKILKNTLVSEVMESFKLFAVNPKDYILIFLPPKYHLLIRVSQKDETTTLLSIKTDYWQCLSFVDEIFQQRV</sequence>
<feature type="region of interest" description="Disordered" evidence="1">
    <location>
        <begin position="762"/>
        <end position="806"/>
    </location>
</feature>
<dbReference type="GO" id="GO:0016197">
    <property type="term" value="P:endosomal transport"/>
    <property type="evidence" value="ECO:0007669"/>
    <property type="project" value="InterPro"/>
</dbReference>
<dbReference type="SUPFAM" id="SSF48371">
    <property type="entry name" value="ARM repeat"/>
    <property type="match status" value="1"/>
</dbReference>
<dbReference type="Pfam" id="PF21590">
    <property type="entry name" value="AP5B1_C"/>
    <property type="match status" value="1"/>
</dbReference>
<evidence type="ECO:0000259" key="2">
    <source>
        <dbReference type="Pfam" id="PF21590"/>
    </source>
</evidence>
<evidence type="ECO:0000313" key="3">
    <source>
        <dbReference type="EMBL" id="KAG2394238.1"/>
    </source>
</evidence>
<dbReference type="InterPro" id="IPR038741">
    <property type="entry name" value="AP5B1"/>
</dbReference>
<dbReference type="RefSeq" id="XP_044556132.1">
    <property type="nucleotide sequence ID" value="XM_044693594.1"/>
</dbReference>
<feature type="compositionally biased region" description="Low complexity" evidence="1">
    <location>
        <begin position="766"/>
        <end position="784"/>
    </location>
</feature>
<dbReference type="GO" id="GO:0030119">
    <property type="term" value="C:AP-type membrane coat adaptor complex"/>
    <property type="evidence" value="ECO:0007669"/>
    <property type="project" value="TreeGrafter"/>
</dbReference>
<organism evidence="3 4">
    <name type="scientific">Naegleria lovaniensis</name>
    <name type="common">Amoeba</name>
    <dbReference type="NCBI Taxonomy" id="51637"/>
    <lineage>
        <taxon>Eukaryota</taxon>
        <taxon>Discoba</taxon>
        <taxon>Heterolobosea</taxon>
        <taxon>Tetramitia</taxon>
        <taxon>Eutetramitia</taxon>
        <taxon>Vahlkampfiidae</taxon>
        <taxon>Naegleria</taxon>
    </lineage>
</organism>
<evidence type="ECO:0000256" key="1">
    <source>
        <dbReference type="SAM" id="MobiDB-lite"/>
    </source>
</evidence>
<comment type="caution">
    <text evidence="3">The sequence shown here is derived from an EMBL/GenBank/DDBJ whole genome shotgun (WGS) entry which is preliminary data.</text>
</comment>
<proteinExistence type="predicted"/>
<keyword evidence="4" id="KW-1185">Reference proteome</keyword>
<dbReference type="PANTHER" id="PTHR34033:SF1">
    <property type="entry name" value="AP-5 COMPLEX SUBUNIT BETA-1"/>
    <property type="match status" value="1"/>
</dbReference>
<feature type="domain" description="AP5B1 C-terminal" evidence="2">
    <location>
        <begin position="1020"/>
        <end position="1103"/>
    </location>
</feature>
<reference evidence="3 4" key="1">
    <citation type="journal article" date="2018" name="BMC Genomics">
        <title>The genome of Naegleria lovaniensis, the basis for a comparative approach to unravel pathogenicity factors of the human pathogenic amoeba N. fowleri.</title>
        <authorList>
            <person name="Liechti N."/>
            <person name="Schurch N."/>
            <person name="Bruggmann R."/>
            <person name="Wittwer M."/>
        </authorList>
    </citation>
    <scope>NUCLEOTIDE SEQUENCE [LARGE SCALE GENOMIC DNA]</scope>
    <source>
        <strain evidence="3 4">ATCC 30569</strain>
    </source>
</reference>
<protein>
    <recommendedName>
        <fullName evidence="2">AP5B1 C-terminal domain-containing protein</fullName>
    </recommendedName>
</protein>
<dbReference type="EMBL" id="PYSW02000001">
    <property type="protein sequence ID" value="KAG2394238.1"/>
    <property type="molecule type" value="Genomic_DNA"/>
</dbReference>
<dbReference type="Proteomes" id="UP000816034">
    <property type="component" value="Unassembled WGS sequence"/>
</dbReference>
<gene>
    <name evidence="3" type="ORF">C9374_004002</name>
</gene>
<accession>A0AA88KQH4</accession>
<name>A0AA88KQH4_NAELO</name>
<dbReference type="PANTHER" id="PTHR34033">
    <property type="entry name" value="AP-5 COMPLEX SUBUNIT BETA-1"/>
    <property type="match status" value="1"/>
</dbReference>
<dbReference type="AlphaFoldDB" id="A0AA88KQH4"/>